<evidence type="ECO:0000313" key="3">
    <source>
        <dbReference type="Proteomes" id="UP000488299"/>
    </source>
</evidence>
<proteinExistence type="predicted"/>
<feature type="chain" id="PRO_5029620622" evidence="1">
    <location>
        <begin position="25"/>
        <end position="718"/>
    </location>
</feature>
<dbReference type="AlphaFoldDB" id="A0A7J5TZR1"/>
<dbReference type="SUPFAM" id="SSF101898">
    <property type="entry name" value="NHL repeat"/>
    <property type="match status" value="1"/>
</dbReference>
<keyword evidence="3" id="KW-1185">Reference proteome</keyword>
<name>A0A7J5TZR1_9BACT</name>
<reference evidence="2 3" key="1">
    <citation type="submission" date="2019-10" db="EMBL/GenBank/DDBJ databases">
        <title>Rudanella paleaurantiibacter sp. nov., isolated from sludge.</title>
        <authorList>
            <person name="Xu S.Q."/>
        </authorList>
    </citation>
    <scope>NUCLEOTIDE SEQUENCE [LARGE SCALE GENOMIC DNA]</scope>
    <source>
        <strain evidence="2 3">HX-22-17</strain>
    </source>
</reference>
<keyword evidence="1" id="KW-0732">Signal</keyword>
<evidence type="ECO:0000256" key="1">
    <source>
        <dbReference type="SAM" id="SignalP"/>
    </source>
</evidence>
<evidence type="ECO:0000313" key="2">
    <source>
        <dbReference type="EMBL" id="KAB7730978.1"/>
    </source>
</evidence>
<dbReference type="EMBL" id="WELI01000003">
    <property type="protein sequence ID" value="KAB7730978.1"/>
    <property type="molecule type" value="Genomic_DNA"/>
</dbReference>
<accession>A0A7J5TZR1</accession>
<feature type="signal peptide" evidence="1">
    <location>
        <begin position="1"/>
        <end position="24"/>
    </location>
</feature>
<dbReference type="Proteomes" id="UP000488299">
    <property type="component" value="Unassembled WGS sequence"/>
</dbReference>
<dbReference type="NCBIfam" id="TIGR04183">
    <property type="entry name" value="Por_Secre_tail"/>
    <property type="match status" value="1"/>
</dbReference>
<dbReference type="InterPro" id="IPR026444">
    <property type="entry name" value="Secre_tail"/>
</dbReference>
<comment type="caution">
    <text evidence="2">The sequence shown here is derived from an EMBL/GenBank/DDBJ whole genome shotgun (WGS) entry which is preliminary data.</text>
</comment>
<dbReference type="RefSeq" id="WP_152123967.1">
    <property type="nucleotide sequence ID" value="NZ_WELI01000003.1"/>
</dbReference>
<gene>
    <name evidence="2" type="ORF">F5984_09105</name>
</gene>
<protein>
    <submittedName>
        <fullName evidence="2">T9SS type A sorting domain-containing protein</fullName>
    </submittedName>
</protein>
<sequence>MTNLSKSTLFGMLLVLLSVASVWAQSAPTVQWRVDLGQPPTVAKVVNAPGGEYFVLLTPRFGSSTLARLTADGQYQPIRTLPNSPDTYEANQLIRTQDGGFLISGNVNRDGFNDRGFITKLDVHGNTVWNTVPDPLPLVPGIRPTSYRNTFLLERSNYYVKFTNIGRGIVSSAFRQHFDKNGRELTFRRTPVDNTLAYAASTEFVSDLAEAVDGGILVGFGNGFTNLRKITDTDTSFALPGYPDPYPNNWTRAITPTVARDGYYVASSQKISKINPSGYEVWSVNQADIGISNPYKLLAEPNGVTFVAFSAGRVVLQKLSLSGTPLWQVDVTDGGPSDLLKASDGGYIVATNTPRFIKFSPEQTTSNFALTSPNYDCNTGQLTLNTTGGNGSPIEFRIVGLRDWASSNSFSVPAHQRNGTTFNLEARQNGQMISVGFTTACGTTTPPPSTTTTPPVNPPANSFAVRIAGYDCTTGQLNTVANNANGSVEFRILGLRDWASSSTFTVPAWQRTNTTFKIEARTSLGAYASTDFTTTCGSIQPPVTPPAGTALRFETPAFYCETGLLRLITSGGDGTLVEYRIPGLRDWGPTDFTVPTYQRQNTTFTLYARQSGSEVSTTFTANCPTNARLAHTETSRSWQMTLLGNPVEDQVQVRLTGTRGQTVVLRMSDATGRIVTERAVQMQTEEQIETLRMSGSAGVYVLGAVSNGQQQSLKVLKK</sequence>
<organism evidence="2 3">
    <name type="scientific">Rudanella paleaurantiibacter</name>
    <dbReference type="NCBI Taxonomy" id="2614655"/>
    <lineage>
        <taxon>Bacteria</taxon>
        <taxon>Pseudomonadati</taxon>
        <taxon>Bacteroidota</taxon>
        <taxon>Cytophagia</taxon>
        <taxon>Cytophagales</taxon>
        <taxon>Cytophagaceae</taxon>
        <taxon>Rudanella</taxon>
    </lineage>
</organism>